<sequence length="744" mass="84969">MSVNDSDYDSEIAADVANESPYQLKPKDYDVDGIKRITKQWQRYCINVSSLNGTEPFKTAPDVKLIRGFLKWRVKKGKARLDERITVSTLSKEFEQLQRAVKFKIDHTYHAGEKHDIAQYIKELSFTHGASTKKRTKTVALYRDIEDCIHYGYCCDEKGYSHPRILLQLVFFFILSAYTGLRPGEIVESSSHRNKNEGILYKDVTLFLNRRENAAPRYMIRVRVRNRKFRRGNEGLQQSIDLHEETEPEYIHACPVRLFLSFAMADEAFEPWFTWEEIDRRTLSPSAASRCYPIRKQVQDIPVIRAACGTAIHPTRILSASALHHLLVEFGQRCGYKLPLTCYSFRRGFANGIQGKASAPRLRQLMGHTNDGTIQSYLSEDVGIDAQNAVRNLPQDHARLDFTISIAFSRDVGAPTPSSNMLGQVPLTIPKERLDALSIAFPKRSRQSLRNLIRKSNYQNHRQRYFSDIEAGRVHPPNGEAQVAELLDGVDEAHPHEIQSNKDAIQLESRRLRPSSSELFKIILKFDTYRRAVIESFFPISTGVDAAPTSLSLAQAVAPLIELARPVSFRPKFPCLSMAHGRKCAYCVSASDAELKSDPTKTRRRYHVVNDYLEYARKHTKKNHFICHDCFDHVPDREFHTHDQLHRQESVLYCGILIWRHLLVRPGRCPFCIKPSFSQSFDRWYCAKQLASHIKSHIEKVKGESVPCPHWGCNGLPLSADLLTKHIQVTHGIQLGAKAEDSTA</sequence>
<dbReference type="InterPro" id="IPR021842">
    <property type="entry name" value="DUF3435"/>
</dbReference>
<protein>
    <submittedName>
        <fullName evidence="2">Uncharacterized protein</fullName>
    </submittedName>
</protein>
<dbReference type="PANTHER" id="PTHR37535">
    <property type="entry name" value="FLUG DOMAIN PROTEIN"/>
    <property type="match status" value="1"/>
</dbReference>
<dbReference type="GO" id="GO:0006310">
    <property type="term" value="P:DNA recombination"/>
    <property type="evidence" value="ECO:0007669"/>
    <property type="project" value="UniProtKB-KW"/>
</dbReference>
<evidence type="ECO:0000313" key="2">
    <source>
        <dbReference type="EMBL" id="KAF9733691.1"/>
    </source>
</evidence>
<dbReference type="Pfam" id="PF11917">
    <property type="entry name" value="DUF3435"/>
    <property type="match status" value="1"/>
</dbReference>
<evidence type="ECO:0000313" key="3">
    <source>
        <dbReference type="Proteomes" id="UP000756921"/>
    </source>
</evidence>
<reference evidence="2" key="1">
    <citation type="journal article" date="2020" name="Mol. Plant Microbe Interact.">
        <title>Genome Sequence of the Biocontrol Agent Coniothyrium minitans strain Conio (IMI 134523).</title>
        <authorList>
            <person name="Patel D."/>
            <person name="Shittu T.A."/>
            <person name="Baroncelli R."/>
            <person name="Muthumeenakshi S."/>
            <person name="Osborne T.H."/>
            <person name="Janganan T.K."/>
            <person name="Sreenivasaprasad S."/>
        </authorList>
    </citation>
    <scope>NUCLEOTIDE SEQUENCE</scope>
    <source>
        <strain evidence="2">Conio</strain>
    </source>
</reference>
<accession>A0A9P6KPE5</accession>
<dbReference type="Proteomes" id="UP000756921">
    <property type="component" value="Unassembled WGS sequence"/>
</dbReference>
<keyword evidence="1" id="KW-0233">DNA recombination</keyword>
<dbReference type="Gene3D" id="1.10.443.10">
    <property type="entry name" value="Intergrase catalytic core"/>
    <property type="match status" value="1"/>
</dbReference>
<keyword evidence="3" id="KW-1185">Reference proteome</keyword>
<dbReference type="EMBL" id="WJXW01000008">
    <property type="protein sequence ID" value="KAF9733691.1"/>
    <property type="molecule type" value="Genomic_DNA"/>
</dbReference>
<dbReference type="GO" id="GO:0003677">
    <property type="term" value="F:DNA binding"/>
    <property type="evidence" value="ECO:0007669"/>
    <property type="project" value="InterPro"/>
</dbReference>
<dbReference type="AlphaFoldDB" id="A0A9P6KPE5"/>
<dbReference type="InterPro" id="IPR011010">
    <property type="entry name" value="DNA_brk_join_enz"/>
</dbReference>
<dbReference type="PANTHER" id="PTHR37535:SF3">
    <property type="entry name" value="FLUG DOMAIN-CONTAINING PROTEIN"/>
    <property type="match status" value="1"/>
</dbReference>
<dbReference type="GO" id="GO:0015074">
    <property type="term" value="P:DNA integration"/>
    <property type="evidence" value="ECO:0007669"/>
    <property type="project" value="InterPro"/>
</dbReference>
<comment type="caution">
    <text evidence="2">The sequence shown here is derived from an EMBL/GenBank/DDBJ whole genome shotgun (WGS) entry which is preliminary data.</text>
</comment>
<name>A0A9P6KPE5_9PLEO</name>
<organism evidence="2 3">
    <name type="scientific">Paraphaeosphaeria minitans</name>
    <dbReference type="NCBI Taxonomy" id="565426"/>
    <lineage>
        <taxon>Eukaryota</taxon>
        <taxon>Fungi</taxon>
        <taxon>Dikarya</taxon>
        <taxon>Ascomycota</taxon>
        <taxon>Pezizomycotina</taxon>
        <taxon>Dothideomycetes</taxon>
        <taxon>Pleosporomycetidae</taxon>
        <taxon>Pleosporales</taxon>
        <taxon>Massarineae</taxon>
        <taxon>Didymosphaeriaceae</taxon>
        <taxon>Paraphaeosphaeria</taxon>
    </lineage>
</organism>
<proteinExistence type="predicted"/>
<dbReference type="InterPro" id="IPR013762">
    <property type="entry name" value="Integrase-like_cat_sf"/>
</dbReference>
<dbReference type="SUPFAM" id="SSF56349">
    <property type="entry name" value="DNA breaking-rejoining enzymes"/>
    <property type="match status" value="1"/>
</dbReference>
<dbReference type="OrthoDB" id="3943630at2759"/>
<gene>
    <name evidence="2" type="ORF">PMIN01_08034</name>
</gene>
<evidence type="ECO:0000256" key="1">
    <source>
        <dbReference type="ARBA" id="ARBA00023172"/>
    </source>
</evidence>